<proteinExistence type="predicted"/>
<keyword evidence="2" id="KW-1185">Reference proteome</keyword>
<reference evidence="1" key="1">
    <citation type="submission" date="2022-06" db="EMBL/GenBank/DDBJ databases">
        <title>Genome public.</title>
        <authorList>
            <person name="Sun Q."/>
        </authorList>
    </citation>
    <scope>NUCLEOTIDE SEQUENCE</scope>
    <source>
        <strain evidence="1">CWNU-1</strain>
    </source>
</reference>
<dbReference type="Proteomes" id="UP001431429">
    <property type="component" value="Unassembled WGS sequence"/>
</dbReference>
<evidence type="ECO:0000313" key="2">
    <source>
        <dbReference type="Proteomes" id="UP001431429"/>
    </source>
</evidence>
<dbReference type="RefSeq" id="WP_250919866.1">
    <property type="nucleotide sequence ID" value="NZ_JAMQAW010000011.1"/>
</dbReference>
<evidence type="ECO:0000313" key="1">
    <source>
        <dbReference type="EMBL" id="MCM2389522.1"/>
    </source>
</evidence>
<sequence length="94" mass="9523">MNAAHSGAIPQRFEILIVPGHVVGLDSASLATAAIRSAVVTATGELGASGYPRYAGDGMVADIDPSTRTVEALLVDATELDYGLSARAVAVNTP</sequence>
<gene>
    <name evidence="1" type="ORF">NBG84_14675</name>
</gene>
<comment type="caution">
    <text evidence="1">The sequence shown here is derived from an EMBL/GenBank/DDBJ whole genome shotgun (WGS) entry which is preliminary data.</text>
</comment>
<name>A0ABT0UMJ1_9ACTN</name>
<protein>
    <submittedName>
        <fullName evidence="1">Uncharacterized protein</fullName>
    </submittedName>
</protein>
<accession>A0ABT0UMJ1</accession>
<dbReference type="EMBL" id="JAMQAW010000011">
    <property type="protein sequence ID" value="MCM2389522.1"/>
    <property type="molecule type" value="Genomic_DNA"/>
</dbReference>
<organism evidence="1 2">
    <name type="scientific">Streptomyces albipurpureus</name>
    <dbReference type="NCBI Taxonomy" id="2897419"/>
    <lineage>
        <taxon>Bacteria</taxon>
        <taxon>Bacillati</taxon>
        <taxon>Actinomycetota</taxon>
        <taxon>Actinomycetes</taxon>
        <taxon>Kitasatosporales</taxon>
        <taxon>Streptomycetaceae</taxon>
        <taxon>Streptomyces</taxon>
    </lineage>
</organism>